<dbReference type="AlphaFoldDB" id="G2J7A1"/>
<protein>
    <submittedName>
        <fullName evidence="2">Uncharacterized protein</fullName>
    </submittedName>
</protein>
<dbReference type="EMBL" id="CAFB01000011">
    <property type="protein sequence ID" value="CCD28641.1"/>
    <property type="molecule type" value="Genomic_DNA"/>
</dbReference>
<feature type="compositionally biased region" description="Low complexity" evidence="1">
    <location>
        <begin position="131"/>
        <end position="143"/>
    </location>
</feature>
<evidence type="ECO:0000256" key="1">
    <source>
        <dbReference type="SAM" id="MobiDB-lite"/>
    </source>
</evidence>
<gene>
    <name evidence="2" type="ORF">CAGGBEG34_100034</name>
</gene>
<organism evidence="2 3">
    <name type="scientific">Candidatus Glomeribacter gigasporarum BEG34</name>
    <dbReference type="NCBI Taxonomy" id="1070319"/>
    <lineage>
        <taxon>Bacteria</taxon>
        <taxon>Pseudomonadati</taxon>
        <taxon>Pseudomonadota</taxon>
        <taxon>Betaproteobacteria</taxon>
        <taxon>Burkholderiales</taxon>
        <taxon>Burkholderiaceae</taxon>
        <taxon>Candidatus Glomeribacter</taxon>
    </lineage>
</organism>
<dbReference type="RefSeq" id="WP_006681944.1">
    <property type="nucleotide sequence ID" value="NZ_CAFB01000011.1"/>
</dbReference>
<dbReference type="Proteomes" id="UP000054051">
    <property type="component" value="Unassembled WGS sequence"/>
</dbReference>
<proteinExistence type="predicted"/>
<comment type="caution">
    <text evidence="2">The sequence shown here is derived from an EMBL/GenBank/DDBJ whole genome shotgun (WGS) entry which is preliminary data.</text>
</comment>
<reference evidence="2 3" key="1">
    <citation type="submission" date="2011-08" db="EMBL/GenBank/DDBJ databases">
        <title>The genome of the obligate endobacterium of an arbuscular mycorrhizal fungus reveals an interphylum network of nutritional interactions.</title>
        <authorList>
            <person name="Ghignone S."/>
            <person name="Salvioli A."/>
            <person name="Anca I."/>
            <person name="Lumini E."/>
            <person name="Ortu G."/>
            <person name="Petiti L."/>
            <person name="Cruveiller S."/>
            <person name="Bianciotto V."/>
            <person name="Piffanelli P."/>
            <person name="Lanfranco L."/>
            <person name="Bonfante P."/>
        </authorList>
    </citation>
    <scope>NUCLEOTIDE SEQUENCE [LARGE SCALE GENOMIC DNA]</scope>
    <source>
        <strain evidence="2 3">BEG34</strain>
    </source>
</reference>
<accession>G2J7A1</accession>
<name>G2J7A1_9BURK</name>
<keyword evidence="3" id="KW-1185">Reference proteome</keyword>
<evidence type="ECO:0000313" key="3">
    <source>
        <dbReference type="Proteomes" id="UP000054051"/>
    </source>
</evidence>
<feature type="compositionally biased region" description="Basic and acidic residues" evidence="1">
    <location>
        <begin position="145"/>
        <end position="154"/>
    </location>
</feature>
<feature type="compositionally biased region" description="Low complexity" evidence="1">
    <location>
        <begin position="95"/>
        <end position="113"/>
    </location>
</feature>
<feature type="region of interest" description="Disordered" evidence="1">
    <location>
        <begin position="89"/>
        <end position="154"/>
    </location>
</feature>
<sequence>MIAASTAAFPLDVSAGSCALRTRMRAAQQQEQQRRLNGIDTRLEHLQLLDDLERACLDHFPEYPTQWLGNSAVMIAAFRKIRQESCQALAEKARQTPPAALQAARAQAQSPLLNASSTPSPSDMRRPADLQPPRKAAAPKAQRGMMDRLKRLFQ</sequence>
<evidence type="ECO:0000313" key="2">
    <source>
        <dbReference type="EMBL" id="CCD28641.1"/>
    </source>
</evidence>